<name>A0ABQ3ULW5_9CHLR</name>
<protein>
    <submittedName>
        <fullName evidence="2">Uncharacterized protein</fullName>
    </submittedName>
</protein>
<evidence type="ECO:0000313" key="2">
    <source>
        <dbReference type="EMBL" id="GHO53724.1"/>
    </source>
</evidence>
<keyword evidence="3" id="KW-1185">Reference proteome</keyword>
<dbReference type="Proteomes" id="UP000654345">
    <property type="component" value="Unassembled WGS sequence"/>
</dbReference>
<feature type="region of interest" description="Disordered" evidence="1">
    <location>
        <begin position="33"/>
        <end position="116"/>
    </location>
</feature>
<accession>A0ABQ3ULW5</accession>
<reference evidence="2 3" key="1">
    <citation type="journal article" date="2021" name="Int. J. Syst. Evol. Microbiol.">
        <title>Reticulibacter mediterranei gen. nov., sp. nov., within the new family Reticulibacteraceae fam. nov., and Ktedonospora formicarum gen. nov., sp. nov., Ktedonobacter robiniae sp. nov., Dictyobacter formicarum sp. nov. and Dictyobacter arantiisoli sp. nov., belonging to the class Ktedonobacteria.</title>
        <authorList>
            <person name="Yabe S."/>
            <person name="Zheng Y."/>
            <person name="Wang C.M."/>
            <person name="Sakai Y."/>
            <person name="Abe K."/>
            <person name="Yokota A."/>
            <person name="Donadio S."/>
            <person name="Cavaletti L."/>
            <person name="Monciardini P."/>
        </authorList>
    </citation>
    <scope>NUCLEOTIDE SEQUENCE [LARGE SCALE GENOMIC DNA]</scope>
    <source>
        <strain evidence="2 3">SOSP1-30</strain>
    </source>
</reference>
<dbReference type="EMBL" id="BNJG01000001">
    <property type="protein sequence ID" value="GHO53724.1"/>
    <property type="molecule type" value="Genomic_DNA"/>
</dbReference>
<sequence length="154" mass="17340">MITQTIQRWLHNVFAWWPWGRPKATSNQQATNLGNASMLSNPPRLLSSEGPMPQTGMTTVAIEHEHPPILDTPFSQKPGSSTDQTALPKTPSSSNQAAENARKDDAAANKPERPASTFEQQLAYLRYLYQHGLINEGFADDALPRQYRKRRFHD</sequence>
<dbReference type="RefSeq" id="WP_201370512.1">
    <property type="nucleotide sequence ID" value="NZ_BNJG01000001.1"/>
</dbReference>
<organism evidence="2 3">
    <name type="scientific">Ktedonobacter robiniae</name>
    <dbReference type="NCBI Taxonomy" id="2778365"/>
    <lineage>
        <taxon>Bacteria</taxon>
        <taxon>Bacillati</taxon>
        <taxon>Chloroflexota</taxon>
        <taxon>Ktedonobacteria</taxon>
        <taxon>Ktedonobacterales</taxon>
        <taxon>Ktedonobacteraceae</taxon>
        <taxon>Ktedonobacter</taxon>
    </lineage>
</organism>
<comment type="caution">
    <text evidence="2">The sequence shown here is derived from an EMBL/GenBank/DDBJ whole genome shotgun (WGS) entry which is preliminary data.</text>
</comment>
<feature type="compositionally biased region" description="Polar residues" evidence="1">
    <location>
        <begin position="73"/>
        <end position="96"/>
    </location>
</feature>
<evidence type="ECO:0000313" key="3">
    <source>
        <dbReference type="Proteomes" id="UP000654345"/>
    </source>
</evidence>
<proteinExistence type="predicted"/>
<feature type="compositionally biased region" description="Basic and acidic residues" evidence="1">
    <location>
        <begin position="100"/>
        <end position="113"/>
    </location>
</feature>
<evidence type="ECO:0000256" key="1">
    <source>
        <dbReference type="SAM" id="MobiDB-lite"/>
    </source>
</evidence>
<gene>
    <name evidence="2" type="ORF">KSB_21990</name>
</gene>